<gene>
    <name evidence="1" type="ORF">SPELUC_LOCUS17098</name>
</gene>
<comment type="caution">
    <text evidence="1">The sequence shown here is derived from an EMBL/GenBank/DDBJ whole genome shotgun (WGS) entry which is preliminary data.</text>
</comment>
<dbReference type="EMBL" id="CAJVPW010067741">
    <property type="protein sequence ID" value="CAG8789556.1"/>
    <property type="molecule type" value="Genomic_DNA"/>
</dbReference>
<proteinExistence type="predicted"/>
<sequence>IMTFLLAGHDTSAVVLTWALYLLAKNPDIQDRLRKETLDIIPDRDYNPTFDQIEQLKFLDCTVKEVLRFIPPVPRLSRVNTKDEIFNGYFIPK</sequence>
<accession>A0ACA9RE45</accession>
<dbReference type="Proteomes" id="UP000789366">
    <property type="component" value="Unassembled WGS sequence"/>
</dbReference>
<feature type="non-terminal residue" evidence="1">
    <location>
        <position position="93"/>
    </location>
</feature>
<reference evidence="1" key="1">
    <citation type="submission" date="2021-06" db="EMBL/GenBank/DDBJ databases">
        <authorList>
            <person name="Kallberg Y."/>
            <person name="Tangrot J."/>
            <person name="Rosling A."/>
        </authorList>
    </citation>
    <scope>NUCLEOTIDE SEQUENCE</scope>
    <source>
        <strain evidence="1">28 12/20/2015</strain>
    </source>
</reference>
<evidence type="ECO:0000313" key="2">
    <source>
        <dbReference type="Proteomes" id="UP000789366"/>
    </source>
</evidence>
<keyword evidence="2" id="KW-1185">Reference proteome</keyword>
<feature type="non-terminal residue" evidence="1">
    <location>
        <position position="1"/>
    </location>
</feature>
<evidence type="ECO:0000313" key="1">
    <source>
        <dbReference type="EMBL" id="CAG8789556.1"/>
    </source>
</evidence>
<name>A0ACA9RE45_9GLOM</name>
<organism evidence="1 2">
    <name type="scientific">Cetraspora pellucida</name>
    <dbReference type="NCBI Taxonomy" id="1433469"/>
    <lineage>
        <taxon>Eukaryota</taxon>
        <taxon>Fungi</taxon>
        <taxon>Fungi incertae sedis</taxon>
        <taxon>Mucoromycota</taxon>
        <taxon>Glomeromycotina</taxon>
        <taxon>Glomeromycetes</taxon>
        <taxon>Diversisporales</taxon>
        <taxon>Gigasporaceae</taxon>
        <taxon>Cetraspora</taxon>
    </lineage>
</organism>
<protein>
    <submittedName>
        <fullName evidence="1">5731_t:CDS:1</fullName>
    </submittedName>
</protein>